<evidence type="ECO:0000313" key="1">
    <source>
        <dbReference type="EMBL" id="KAJ4703644.1"/>
    </source>
</evidence>
<dbReference type="Proteomes" id="UP001164539">
    <property type="component" value="Chromosome 13"/>
</dbReference>
<dbReference type="EMBL" id="CM051406">
    <property type="protein sequence ID" value="KAJ4703644.1"/>
    <property type="molecule type" value="Genomic_DNA"/>
</dbReference>
<evidence type="ECO:0000313" key="2">
    <source>
        <dbReference type="Proteomes" id="UP001164539"/>
    </source>
</evidence>
<proteinExistence type="predicted"/>
<reference evidence="1 2" key="1">
    <citation type="journal article" date="2023" name="Science">
        <title>Complex scaffold remodeling in plant triterpene biosynthesis.</title>
        <authorList>
            <person name="De La Pena R."/>
            <person name="Hodgson H."/>
            <person name="Liu J.C."/>
            <person name="Stephenson M.J."/>
            <person name="Martin A.C."/>
            <person name="Owen C."/>
            <person name="Harkess A."/>
            <person name="Leebens-Mack J."/>
            <person name="Jimenez L.E."/>
            <person name="Osbourn A."/>
            <person name="Sattely E.S."/>
        </authorList>
    </citation>
    <scope>NUCLEOTIDE SEQUENCE [LARGE SCALE GENOMIC DNA]</scope>
    <source>
        <strain evidence="2">cv. JPN11</strain>
        <tissue evidence="1">Leaf</tissue>
    </source>
</reference>
<accession>A0ACC1WX92</accession>
<protein>
    <submittedName>
        <fullName evidence="1">Alpha/beta-hydrolase superfamily protein</fullName>
    </submittedName>
</protein>
<sequence>MATASLIHASCGYSLRIGSSNNRNGAHGHVGSSTSSFLFSCSCSSSSNLNFSSGINNWKHQGLKAQAMSTTSHENFASSKRILNGKNEPDHLLVLVHGILASPSDWTYVEAELKRRLGRNFLIYASSSNTYTKTFSGIDGAGKRLADEVMEVVKKTDSLKRISFLAHSLGGLFARHAVAVLYSSSALDSGEPVALADSMRANSQTVRASRRGTIAGLEPINFITLATPHLGVRGRKQLPFLLGVPFLEKLALPLAPILVGRTGSQLFLTDGKPDKPPLLLRMASDCEDGKFLSALGAFRCRILYANVSYDHMVGWRTSSVRRETELVKPPRRSLDGYKHVVDVEYCPPASSDGPHFTSEAVKAKEAAQNEPSSQKTVEYHEIMEEEMIRGLQQLGWKKVDVSFHSAFWPFFAHNNIHVKNEWLHNAGTGVVAHVADSVKQQESSSYIAASL</sequence>
<gene>
    <name evidence="1" type="ORF">OWV82_023518</name>
</gene>
<name>A0ACC1WX92_MELAZ</name>
<organism evidence="1 2">
    <name type="scientific">Melia azedarach</name>
    <name type="common">Chinaberry tree</name>
    <dbReference type="NCBI Taxonomy" id="155640"/>
    <lineage>
        <taxon>Eukaryota</taxon>
        <taxon>Viridiplantae</taxon>
        <taxon>Streptophyta</taxon>
        <taxon>Embryophyta</taxon>
        <taxon>Tracheophyta</taxon>
        <taxon>Spermatophyta</taxon>
        <taxon>Magnoliopsida</taxon>
        <taxon>eudicotyledons</taxon>
        <taxon>Gunneridae</taxon>
        <taxon>Pentapetalae</taxon>
        <taxon>rosids</taxon>
        <taxon>malvids</taxon>
        <taxon>Sapindales</taxon>
        <taxon>Meliaceae</taxon>
        <taxon>Melia</taxon>
    </lineage>
</organism>
<comment type="caution">
    <text evidence="1">The sequence shown here is derived from an EMBL/GenBank/DDBJ whole genome shotgun (WGS) entry which is preliminary data.</text>
</comment>
<keyword evidence="2" id="KW-1185">Reference proteome</keyword>